<evidence type="ECO:0000313" key="1">
    <source>
        <dbReference type="EMBL" id="MBB5054947.1"/>
    </source>
</evidence>
<comment type="caution">
    <text evidence="1">The sequence shown here is derived from an EMBL/GenBank/DDBJ whole genome shotgun (WGS) entry which is preliminary data.</text>
</comment>
<accession>A0A840N8K0</accession>
<reference evidence="1 2" key="1">
    <citation type="submission" date="2020-08" db="EMBL/GenBank/DDBJ databases">
        <title>Genomic Encyclopedia of Type Strains, Phase IV (KMG-IV): sequencing the most valuable type-strain genomes for metagenomic binning, comparative biology and taxonomic classification.</title>
        <authorList>
            <person name="Goeker M."/>
        </authorList>
    </citation>
    <scope>NUCLEOTIDE SEQUENCE [LARGE SCALE GENOMIC DNA]</scope>
    <source>
        <strain evidence="1 2">DSM 17498</strain>
    </source>
</reference>
<dbReference type="EMBL" id="JACHIJ010000009">
    <property type="protein sequence ID" value="MBB5054947.1"/>
    <property type="molecule type" value="Genomic_DNA"/>
</dbReference>
<dbReference type="AlphaFoldDB" id="A0A840N8K0"/>
<name>A0A840N8K0_9BRAD</name>
<protein>
    <submittedName>
        <fullName evidence="1">Uncharacterized protein</fullName>
    </submittedName>
</protein>
<sequence>MTTHDRPTSRPTAAISRPADAFNWALRLATRMTARSLNMPEPLLHHTGAFVFAHVAAAERRAVKTLCPFTLLRQALARRRKS</sequence>
<dbReference type="Proteomes" id="UP000521227">
    <property type="component" value="Unassembled WGS sequence"/>
</dbReference>
<dbReference type="RefSeq" id="WP_210312189.1">
    <property type="nucleotide sequence ID" value="NZ_JACHIJ010000009.1"/>
</dbReference>
<gene>
    <name evidence="1" type="ORF">HNQ36_004958</name>
</gene>
<organism evidence="1 2">
    <name type="scientific">Afipia massiliensis</name>
    <dbReference type="NCBI Taxonomy" id="211460"/>
    <lineage>
        <taxon>Bacteria</taxon>
        <taxon>Pseudomonadati</taxon>
        <taxon>Pseudomonadota</taxon>
        <taxon>Alphaproteobacteria</taxon>
        <taxon>Hyphomicrobiales</taxon>
        <taxon>Nitrobacteraceae</taxon>
        <taxon>Afipia</taxon>
    </lineage>
</organism>
<proteinExistence type="predicted"/>
<evidence type="ECO:0000313" key="2">
    <source>
        <dbReference type="Proteomes" id="UP000521227"/>
    </source>
</evidence>